<dbReference type="Gramene" id="HORVU.MOREX.r3.4HG0339430.2">
    <property type="protein sequence ID" value="HORVU.MOREX.r3.4HG0339430.2"/>
    <property type="gene ID" value="HORVU.MOREX.r3.4HG0339430"/>
</dbReference>
<dbReference type="GO" id="GO:0005634">
    <property type="term" value="C:nucleus"/>
    <property type="evidence" value="ECO:0007669"/>
    <property type="project" value="UniProtKB-SubCell"/>
</dbReference>
<keyword evidence="6" id="KW-0804">Transcription</keyword>
<keyword evidence="6" id="KW-0805">Transcription regulation</keyword>
<evidence type="ECO:0000256" key="4">
    <source>
        <dbReference type="ARBA" id="ARBA00023242"/>
    </source>
</evidence>
<dbReference type="GO" id="GO:0006351">
    <property type="term" value="P:DNA-templated transcription"/>
    <property type="evidence" value="ECO:0007669"/>
    <property type="project" value="UniProtKB-UniRule"/>
</dbReference>
<dbReference type="OrthoDB" id="1927209at2759"/>
<reference evidence="8" key="3">
    <citation type="submission" date="2022-01" db="UniProtKB">
        <authorList>
            <consortium name="EnsemblPlants"/>
        </authorList>
    </citation>
    <scope>IDENTIFICATION</scope>
    <source>
        <strain evidence="8">subsp. vulgare</strain>
    </source>
</reference>
<dbReference type="Pfam" id="PF08879">
    <property type="entry name" value="WRC"/>
    <property type="match status" value="1"/>
</dbReference>
<feature type="region of interest" description="Disordered" evidence="7">
    <location>
        <begin position="356"/>
        <end position="393"/>
    </location>
</feature>
<feature type="region of interest" description="Disordered" evidence="7">
    <location>
        <begin position="423"/>
        <end position="452"/>
    </location>
</feature>
<reference evidence="9" key="1">
    <citation type="journal article" date="2012" name="Nature">
        <title>A physical, genetic and functional sequence assembly of the barley genome.</title>
        <authorList>
            <consortium name="The International Barley Genome Sequencing Consortium"/>
            <person name="Mayer K.F."/>
            <person name="Waugh R."/>
            <person name="Brown J.W."/>
            <person name="Schulman A."/>
            <person name="Langridge P."/>
            <person name="Platzer M."/>
            <person name="Fincher G.B."/>
            <person name="Muehlbauer G.J."/>
            <person name="Sato K."/>
            <person name="Close T.J."/>
            <person name="Wise R.P."/>
            <person name="Stein N."/>
        </authorList>
    </citation>
    <scope>NUCLEOTIDE SEQUENCE [LARGE SCALE GENOMIC DNA]</scope>
    <source>
        <strain evidence="9">cv. Morex</strain>
    </source>
</reference>
<dbReference type="PANTHER" id="PTHR31602">
    <property type="entry name" value="GROWTH-REGULATING FACTOR 5"/>
    <property type="match status" value="1"/>
</dbReference>
<dbReference type="PROSITE" id="PS51667">
    <property type="entry name" value="WRC"/>
    <property type="match status" value="1"/>
</dbReference>
<dbReference type="GeneID" id="123447656"/>
<dbReference type="Pfam" id="PF08880">
    <property type="entry name" value="QLQ"/>
    <property type="match status" value="1"/>
</dbReference>
<dbReference type="PROSITE" id="PS51666">
    <property type="entry name" value="QLQ"/>
    <property type="match status" value="1"/>
</dbReference>
<dbReference type="EnsemblPlants" id="HORVU.MOREX.r3.4HG0339430.2">
    <property type="protein sequence ID" value="HORVU.MOREX.r3.4HG0339430.2"/>
    <property type="gene ID" value="HORVU.MOREX.r3.4HG0339430"/>
</dbReference>
<feature type="short sequence motif" description="Bipartite nuclear localization signal" evidence="5">
    <location>
        <begin position="244"/>
        <end position="251"/>
    </location>
</feature>
<dbReference type="InParanoid" id="A0A287N5R0"/>
<dbReference type="AlphaFoldDB" id="A0A287N5R0"/>
<dbReference type="Gramene" id="HORVU.MOREX.r2.4HG0283150.1">
    <property type="protein sequence ID" value="HORVU.MOREX.r2.4HG0283150.1"/>
    <property type="gene ID" value="HORVU.MOREX.r2.4HG0283150"/>
</dbReference>
<evidence type="ECO:0000256" key="7">
    <source>
        <dbReference type="SAM" id="MobiDB-lite"/>
    </source>
</evidence>
<evidence type="ECO:0000256" key="2">
    <source>
        <dbReference type="ARBA" id="ARBA00008122"/>
    </source>
</evidence>
<dbReference type="InterPro" id="IPR031137">
    <property type="entry name" value="GRF"/>
</dbReference>
<proteinExistence type="inferred from homology"/>
<dbReference type="eggNOG" id="ENOG502QRK7">
    <property type="taxonomic scope" value="Eukaryota"/>
</dbReference>
<keyword evidence="4 5" id="KW-0539">Nucleus</keyword>
<evidence type="ECO:0000256" key="6">
    <source>
        <dbReference type="RuleBase" id="RU367127"/>
    </source>
</evidence>
<evidence type="ECO:0000256" key="3">
    <source>
        <dbReference type="ARBA" id="ARBA00023159"/>
    </source>
</evidence>
<dbReference type="InterPro" id="IPR014978">
    <property type="entry name" value="Gln-Leu-Gln_QLQ"/>
</dbReference>
<evidence type="ECO:0000313" key="9">
    <source>
        <dbReference type="Proteomes" id="UP000011116"/>
    </source>
</evidence>
<dbReference type="KEGG" id="hvg:123447656"/>
<feature type="compositionally biased region" description="Polar residues" evidence="7">
    <location>
        <begin position="382"/>
        <end position="393"/>
    </location>
</feature>
<dbReference type="STRING" id="112509.A0A287N5R0"/>
<comment type="similarity">
    <text evidence="2 6">Belongs to the GRF family.</text>
</comment>
<dbReference type="GO" id="GO:0005524">
    <property type="term" value="F:ATP binding"/>
    <property type="evidence" value="ECO:0007669"/>
    <property type="project" value="UniProtKB-UniRule"/>
</dbReference>
<dbReference type="GO" id="GO:0006355">
    <property type="term" value="P:regulation of DNA-templated transcription"/>
    <property type="evidence" value="ECO:0007669"/>
    <property type="project" value="InterPro"/>
</dbReference>
<dbReference type="SMART" id="SM00951">
    <property type="entry name" value="QLQ"/>
    <property type="match status" value="1"/>
</dbReference>
<dbReference type="ExpressionAtlas" id="A0A287N5R0">
    <property type="expression patterns" value="baseline and differential"/>
</dbReference>
<dbReference type="GO" id="GO:0032502">
    <property type="term" value="P:developmental process"/>
    <property type="evidence" value="ECO:0007669"/>
    <property type="project" value="InterPro"/>
</dbReference>
<sequence>MDLGGVLMAAAEAGVGGGELGMLGSRLLKHGRANAAAEADEHGWGLGVRPAAKQARAAASAGDSDAVSEAVRAAAPYLLGTCSPGHGREKMLSFSSSHSQPPSCPSAAAAQAALPLYYGTPASCSGLSSVSLSASIQGAMARVRGPFTPSQWMELEHQALIYKYLAANIPVPHNLLVPIRRSVTSLYPSAYFGSSTLGWGPFQLGYSGNADLEPGRCRRTDGKKWRCSRDAVADQKYCERHMNRGRHRSRKHVEGQPGHAAKAMPATVAAAAQPGALAAGGCGGATAGAAIGHEQQPMKSYAANAIDPCSLQYNSREMVSKQQQECEQVQDSDSLSMLTSMSARNTAGSMFPFSKEHHNHNHNHNHNPFEVTSSRPDYGLVSSDSLMTSSPHSSLENVNLLTSQRALSNEQQSSLSLQHFADWPRTPSQQGHGGALSWPDAEDMQQAHQRTQLSISAPMASSDLSSASTSPIHEKLMLSPLKLSREYSPIGLSIAATAAAKEDEGEANWMPLFRDSAMGGPLGEALNKNNGGNMEAKNYLSASLNLMTDAWDSSPLESSPVGVLQRTAFGSVSSSTGSSPRQEYHGVYDGVPRDDLGSIVVNHPSIRLM</sequence>
<dbReference type="InterPro" id="IPR014977">
    <property type="entry name" value="WRC_dom"/>
</dbReference>
<evidence type="ECO:0000256" key="1">
    <source>
        <dbReference type="ARBA" id="ARBA00004123"/>
    </source>
</evidence>
<evidence type="ECO:0000313" key="8">
    <source>
        <dbReference type="EnsemblPlants" id="HORVU.MOREX.r3.4HG0339430.2"/>
    </source>
</evidence>
<keyword evidence="9" id="KW-1185">Reference proteome</keyword>
<organism evidence="8 9">
    <name type="scientific">Hordeum vulgare subsp. vulgare</name>
    <name type="common">Domesticated barley</name>
    <dbReference type="NCBI Taxonomy" id="112509"/>
    <lineage>
        <taxon>Eukaryota</taxon>
        <taxon>Viridiplantae</taxon>
        <taxon>Streptophyta</taxon>
        <taxon>Embryophyta</taxon>
        <taxon>Tracheophyta</taxon>
        <taxon>Spermatophyta</taxon>
        <taxon>Magnoliopsida</taxon>
        <taxon>Liliopsida</taxon>
        <taxon>Poales</taxon>
        <taxon>Poaceae</taxon>
        <taxon>BOP clade</taxon>
        <taxon>Pooideae</taxon>
        <taxon>Triticodae</taxon>
        <taxon>Triticeae</taxon>
        <taxon>Hordeinae</taxon>
        <taxon>Hordeum</taxon>
    </lineage>
</organism>
<dbReference type="PaxDb" id="4513-MLOC_67201.1"/>
<gene>
    <name evidence="8" type="primary">LOC123447656</name>
</gene>
<comment type="subcellular location">
    <subcellularLocation>
        <location evidence="1 5 6">Nucleus</location>
    </subcellularLocation>
</comment>
<dbReference type="RefSeq" id="XP_044980210.1">
    <property type="nucleotide sequence ID" value="XM_045124275.1"/>
</dbReference>
<keyword evidence="3 6" id="KW-0010">Activator</keyword>
<comment type="function">
    <text evidence="6">Transcription activator.</text>
</comment>
<feature type="short sequence motif" description="Bipartite nuclear localization signal" evidence="5">
    <location>
        <begin position="216"/>
        <end position="226"/>
    </location>
</feature>
<name>A0A287N5R0_HORVV</name>
<protein>
    <recommendedName>
        <fullName evidence="6">Growth-regulating factor</fullName>
    </recommendedName>
</protein>
<dbReference type="Proteomes" id="UP000011116">
    <property type="component" value="Chromosome 4H"/>
</dbReference>
<evidence type="ECO:0000256" key="5">
    <source>
        <dbReference type="PROSITE-ProRule" id="PRU01002"/>
    </source>
</evidence>
<reference evidence="8" key="2">
    <citation type="submission" date="2020-10" db="EMBL/GenBank/DDBJ databases">
        <authorList>
            <person name="Scholz U."/>
            <person name="Mascher M."/>
            <person name="Fiebig A."/>
        </authorList>
    </citation>
    <scope>NUCLEOTIDE SEQUENCE [LARGE SCALE GENOMIC DNA]</scope>
    <source>
        <strain evidence="8">cv. Morex</strain>
    </source>
</reference>
<dbReference type="PANTHER" id="PTHR31602:SF42">
    <property type="entry name" value="GROWTH-REGULATING FACTOR 2"/>
    <property type="match status" value="1"/>
</dbReference>
<dbReference type="FunCoup" id="A0A287N5R0">
    <property type="interactions" value="775"/>
</dbReference>
<accession>A0A287N5R0</accession>
<comment type="domain">
    <text evidence="6">The QLQ domain and WRC domain may be involved in protein-protein interaction and DNA-binding, respectively.</text>
</comment>